<dbReference type="GO" id="GO:0016887">
    <property type="term" value="F:ATP hydrolysis activity"/>
    <property type="evidence" value="ECO:0007669"/>
    <property type="project" value="InterPro"/>
</dbReference>
<dbReference type="EMBL" id="CAAHFG010000002">
    <property type="protein sequence ID" value="VGO15081.1"/>
    <property type="molecule type" value="Genomic_DNA"/>
</dbReference>
<dbReference type="RefSeq" id="WP_136080682.1">
    <property type="nucleotide sequence ID" value="NZ_CAAHFG010000002.1"/>
</dbReference>
<dbReference type="CDD" id="cd03255">
    <property type="entry name" value="ABC_MJ0796_LolCDE_FtsE"/>
    <property type="match status" value="1"/>
</dbReference>
<protein>
    <submittedName>
        <fullName evidence="5">Putative ABC transporter ATP-binding protein YknY</fullName>
    </submittedName>
</protein>
<evidence type="ECO:0000256" key="2">
    <source>
        <dbReference type="ARBA" id="ARBA00022741"/>
    </source>
</evidence>
<evidence type="ECO:0000256" key="3">
    <source>
        <dbReference type="ARBA" id="ARBA00022840"/>
    </source>
</evidence>
<reference evidence="5 6" key="1">
    <citation type="submission" date="2019-04" db="EMBL/GenBank/DDBJ databases">
        <authorList>
            <person name="Van Vliet M D."/>
        </authorList>
    </citation>
    <scope>NUCLEOTIDE SEQUENCE [LARGE SCALE GENOMIC DNA]</scope>
    <source>
        <strain evidence="5 6">F1</strain>
    </source>
</reference>
<organism evidence="5 6">
    <name type="scientific">Pontiella desulfatans</name>
    <dbReference type="NCBI Taxonomy" id="2750659"/>
    <lineage>
        <taxon>Bacteria</taxon>
        <taxon>Pseudomonadati</taxon>
        <taxon>Kiritimatiellota</taxon>
        <taxon>Kiritimatiellia</taxon>
        <taxon>Kiritimatiellales</taxon>
        <taxon>Pontiellaceae</taxon>
        <taxon>Pontiella</taxon>
    </lineage>
</organism>
<dbReference type="InterPro" id="IPR017911">
    <property type="entry name" value="MacB-like_ATP-bd"/>
</dbReference>
<dbReference type="InterPro" id="IPR003439">
    <property type="entry name" value="ABC_transporter-like_ATP-bd"/>
</dbReference>
<accession>A0A6C2U6C9</accession>
<dbReference type="Pfam" id="PF00005">
    <property type="entry name" value="ABC_tran"/>
    <property type="match status" value="1"/>
</dbReference>
<evidence type="ECO:0000313" key="5">
    <source>
        <dbReference type="EMBL" id="VGO15081.1"/>
    </source>
</evidence>
<dbReference type="Gene3D" id="3.40.50.300">
    <property type="entry name" value="P-loop containing nucleotide triphosphate hydrolases"/>
    <property type="match status" value="1"/>
</dbReference>
<dbReference type="PANTHER" id="PTHR24220:SF86">
    <property type="entry name" value="ABC TRANSPORTER ABCH.1"/>
    <property type="match status" value="1"/>
</dbReference>
<dbReference type="AlphaFoldDB" id="A0A6C2U6C9"/>
<keyword evidence="6" id="KW-1185">Reference proteome</keyword>
<sequence length="224" mass="23521">MLKFENVTKVFNGPQGEVVALNDVSFAVESGEMVVVRGPSGCGKSTLLLTAGTLLRPTQGAVSIGGTDPYASTPSLRSALRASTIGFVFQQFHLVPYLSVLENVMLPSVVQFADDAALRAQDLLARFGLEHRAHHVPAQLSVGERQRTAMARALFSRPKLLLADEPTGNLDSENGGIVLKALNAFAAEGGSVLLVTHDSAKGIGSARTLQMINGGLVSQNGGQL</sequence>
<dbReference type="InterPro" id="IPR027417">
    <property type="entry name" value="P-loop_NTPase"/>
</dbReference>
<name>A0A6C2U6C9_PONDE</name>
<dbReference type="InterPro" id="IPR015854">
    <property type="entry name" value="ABC_transpr_LolD-like"/>
</dbReference>
<feature type="domain" description="ABC transporter" evidence="4">
    <location>
        <begin position="2"/>
        <end position="224"/>
    </location>
</feature>
<evidence type="ECO:0000259" key="4">
    <source>
        <dbReference type="PROSITE" id="PS50893"/>
    </source>
</evidence>
<dbReference type="PROSITE" id="PS50893">
    <property type="entry name" value="ABC_TRANSPORTER_2"/>
    <property type="match status" value="1"/>
</dbReference>
<dbReference type="SMART" id="SM00382">
    <property type="entry name" value="AAA"/>
    <property type="match status" value="1"/>
</dbReference>
<gene>
    <name evidence="5" type="primary">yknY_2</name>
    <name evidence="5" type="ORF">PDESU_03661</name>
</gene>
<keyword evidence="3 5" id="KW-0067">ATP-binding</keyword>
<proteinExistence type="predicted"/>
<dbReference type="GO" id="GO:0005886">
    <property type="term" value="C:plasma membrane"/>
    <property type="evidence" value="ECO:0007669"/>
    <property type="project" value="TreeGrafter"/>
</dbReference>
<dbReference type="InterPro" id="IPR003593">
    <property type="entry name" value="AAA+_ATPase"/>
</dbReference>
<dbReference type="SUPFAM" id="SSF52540">
    <property type="entry name" value="P-loop containing nucleoside triphosphate hydrolases"/>
    <property type="match status" value="1"/>
</dbReference>
<dbReference type="GO" id="GO:0022857">
    <property type="term" value="F:transmembrane transporter activity"/>
    <property type="evidence" value="ECO:0007669"/>
    <property type="project" value="TreeGrafter"/>
</dbReference>
<evidence type="ECO:0000256" key="1">
    <source>
        <dbReference type="ARBA" id="ARBA00022448"/>
    </source>
</evidence>
<dbReference type="PANTHER" id="PTHR24220">
    <property type="entry name" value="IMPORT ATP-BINDING PROTEIN"/>
    <property type="match status" value="1"/>
</dbReference>
<dbReference type="Proteomes" id="UP000366872">
    <property type="component" value="Unassembled WGS sequence"/>
</dbReference>
<dbReference type="GO" id="GO:0005524">
    <property type="term" value="F:ATP binding"/>
    <property type="evidence" value="ECO:0007669"/>
    <property type="project" value="UniProtKB-KW"/>
</dbReference>
<evidence type="ECO:0000313" key="6">
    <source>
        <dbReference type="Proteomes" id="UP000366872"/>
    </source>
</evidence>
<keyword evidence="1" id="KW-0813">Transport</keyword>
<keyword evidence="2" id="KW-0547">Nucleotide-binding</keyword>